<evidence type="ECO:0000313" key="2">
    <source>
        <dbReference type="EMBL" id="SMY00444.1"/>
    </source>
</evidence>
<evidence type="ECO:0000313" key="3">
    <source>
        <dbReference type="Proteomes" id="UP000234300"/>
    </source>
</evidence>
<dbReference type="EMBL" id="FXZI01000011">
    <property type="protein sequence ID" value="SMY00444.1"/>
    <property type="molecule type" value="Genomic_DNA"/>
</dbReference>
<feature type="domain" description="Transposase IS204/IS1001/IS1096/IS1165 DDE" evidence="1">
    <location>
        <begin position="10"/>
        <end position="66"/>
    </location>
</feature>
<name>A0A2H1KLK0_BREAU</name>
<dbReference type="Proteomes" id="UP000234300">
    <property type="component" value="Unassembled WGS sequence"/>
</dbReference>
<evidence type="ECO:0000259" key="1">
    <source>
        <dbReference type="Pfam" id="PF01610"/>
    </source>
</evidence>
<dbReference type="InterPro" id="IPR002560">
    <property type="entry name" value="Transposase_DDE"/>
</dbReference>
<reference evidence="2 3" key="1">
    <citation type="submission" date="2017-03" db="EMBL/GenBank/DDBJ databases">
        <authorList>
            <person name="Afonso C.L."/>
            <person name="Miller P.J."/>
            <person name="Scott M.A."/>
            <person name="Spackman E."/>
            <person name="Goraichik I."/>
            <person name="Dimitrov K.M."/>
            <person name="Suarez D.L."/>
            <person name="Swayne D.E."/>
        </authorList>
    </citation>
    <scope>NUCLEOTIDE SEQUENCE [LARGE SCALE GENOMIC DNA]</scope>
    <source>
        <strain evidence="3">8(6)</strain>
    </source>
</reference>
<protein>
    <submittedName>
        <fullName evidence="2">Transposase</fullName>
    </submittedName>
</protein>
<organism evidence="2 3">
    <name type="scientific">Brevibacterium aurantiacum</name>
    <dbReference type="NCBI Taxonomy" id="273384"/>
    <lineage>
        <taxon>Bacteria</taxon>
        <taxon>Bacillati</taxon>
        <taxon>Actinomycetota</taxon>
        <taxon>Actinomycetes</taxon>
        <taxon>Micrococcales</taxon>
        <taxon>Brevibacteriaceae</taxon>
        <taxon>Brevibacterium</taxon>
    </lineage>
</organism>
<dbReference type="AlphaFoldDB" id="A0A2H1KLK0"/>
<proteinExistence type="predicted"/>
<sequence length="93" mass="10500">MQQSSELPAGLVELKRLGRTLWRRAADALAYCAGTSNPPMESINGRLEHLNGSNLGFRNLTHYIAKCLLKSVGFRPVLHSRLRHSYSVKPRVW</sequence>
<dbReference type="Pfam" id="PF01610">
    <property type="entry name" value="DDE_Tnp_ISL3"/>
    <property type="match status" value="1"/>
</dbReference>
<accession>A0A2H1KLK0</accession>
<gene>
    <name evidence="2" type="ORF">BAURA86_02958</name>
</gene>